<reference evidence="2" key="1">
    <citation type="journal article" date="2020" name="J Insects Food Feed">
        <title>The yellow mealworm (Tenebrio molitor) genome: a resource for the emerging insects as food and feed industry.</title>
        <authorList>
            <person name="Eriksson T."/>
            <person name="Andere A."/>
            <person name="Kelstrup H."/>
            <person name="Emery V."/>
            <person name="Picard C."/>
        </authorList>
    </citation>
    <scope>NUCLEOTIDE SEQUENCE</scope>
    <source>
        <strain evidence="2">Stoneville</strain>
        <tissue evidence="2">Whole head</tissue>
    </source>
</reference>
<gene>
    <name evidence="2" type="ORF">GEV33_006508</name>
</gene>
<reference evidence="2" key="2">
    <citation type="submission" date="2021-08" db="EMBL/GenBank/DDBJ databases">
        <authorList>
            <person name="Eriksson T."/>
        </authorList>
    </citation>
    <scope>NUCLEOTIDE SEQUENCE</scope>
    <source>
        <strain evidence="2">Stoneville</strain>
        <tissue evidence="2">Whole head</tissue>
    </source>
</reference>
<evidence type="ECO:0000256" key="1">
    <source>
        <dbReference type="SAM" id="MobiDB-lite"/>
    </source>
</evidence>
<keyword evidence="3" id="KW-1185">Reference proteome</keyword>
<accession>A0A8J6HL49</accession>
<dbReference type="AlphaFoldDB" id="A0A8J6HL49"/>
<evidence type="ECO:0000313" key="3">
    <source>
        <dbReference type="Proteomes" id="UP000719412"/>
    </source>
</evidence>
<feature type="region of interest" description="Disordered" evidence="1">
    <location>
        <begin position="136"/>
        <end position="170"/>
    </location>
</feature>
<protein>
    <submittedName>
        <fullName evidence="2">Uncharacterized protein</fullName>
    </submittedName>
</protein>
<name>A0A8J6HL49_TENMO</name>
<comment type="caution">
    <text evidence="2">The sequence shown here is derived from an EMBL/GenBank/DDBJ whole genome shotgun (WGS) entry which is preliminary data.</text>
</comment>
<organism evidence="2 3">
    <name type="scientific">Tenebrio molitor</name>
    <name type="common">Yellow mealworm beetle</name>
    <dbReference type="NCBI Taxonomy" id="7067"/>
    <lineage>
        <taxon>Eukaryota</taxon>
        <taxon>Metazoa</taxon>
        <taxon>Ecdysozoa</taxon>
        <taxon>Arthropoda</taxon>
        <taxon>Hexapoda</taxon>
        <taxon>Insecta</taxon>
        <taxon>Pterygota</taxon>
        <taxon>Neoptera</taxon>
        <taxon>Endopterygota</taxon>
        <taxon>Coleoptera</taxon>
        <taxon>Polyphaga</taxon>
        <taxon>Cucujiformia</taxon>
        <taxon>Tenebrionidae</taxon>
        <taxon>Tenebrio</taxon>
    </lineage>
</organism>
<proteinExistence type="predicted"/>
<feature type="compositionally biased region" description="Basic residues" evidence="1">
    <location>
        <begin position="138"/>
        <end position="149"/>
    </location>
</feature>
<evidence type="ECO:0000313" key="2">
    <source>
        <dbReference type="EMBL" id="KAH0816283.1"/>
    </source>
</evidence>
<dbReference type="Proteomes" id="UP000719412">
    <property type="component" value="Unassembled WGS sequence"/>
</dbReference>
<sequence length="170" mass="18959">MQILYLSPQEEKSSIFSSSLHISLQRAGRFRYFGCYNSQFVFGVDGLGRLIRAHFSGRRHTTTATATVAPPGIFSTYSSAPTPMCGVSTSQGIGFLKEHNGITFIPLRRDQEDLTCQTLPFYAQKNHKPPGCDGIFTTRHRHHPPKKKTIGAGGGRSRTQKSNLGERRFR</sequence>
<dbReference type="EMBL" id="JABDTM020021783">
    <property type="protein sequence ID" value="KAH0816283.1"/>
    <property type="molecule type" value="Genomic_DNA"/>
</dbReference>